<sequence length="91" mass="9882">MPVRVAVFTDEINRQDPASALELASDWGVEAVEIRTVPSGRFPRASDEELRELGRQIEGAGLAVSGVSPGLLKTPVTDPQAREQIETLMPR</sequence>
<accession>A0A382M5U7</accession>
<gene>
    <name evidence="2" type="ORF">METZ01_LOCUS296852</name>
</gene>
<evidence type="ECO:0000256" key="1">
    <source>
        <dbReference type="SAM" id="MobiDB-lite"/>
    </source>
</evidence>
<name>A0A382M5U7_9ZZZZ</name>
<feature type="non-terminal residue" evidence="2">
    <location>
        <position position="91"/>
    </location>
</feature>
<dbReference type="EMBL" id="UINC01091325">
    <property type="protein sequence ID" value="SVC43998.1"/>
    <property type="molecule type" value="Genomic_DNA"/>
</dbReference>
<proteinExistence type="predicted"/>
<dbReference type="AlphaFoldDB" id="A0A382M5U7"/>
<protein>
    <recommendedName>
        <fullName evidence="3">Xylose isomerase-like TIM barrel domain-containing protein</fullName>
    </recommendedName>
</protein>
<dbReference type="SUPFAM" id="SSF51658">
    <property type="entry name" value="Xylose isomerase-like"/>
    <property type="match status" value="1"/>
</dbReference>
<dbReference type="Gene3D" id="3.20.20.150">
    <property type="entry name" value="Divalent-metal-dependent TIM barrel enzymes"/>
    <property type="match status" value="1"/>
</dbReference>
<evidence type="ECO:0008006" key="3">
    <source>
        <dbReference type="Google" id="ProtNLM"/>
    </source>
</evidence>
<reference evidence="2" key="1">
    <citation type="submission" date="2018-05" db="EMBL/GenBank/DDBJ databases">
        <authorList>
            <person name="Lanie J.A."/>
            <person name="Ng W.-L."/>
            <person name="Kazmierczak K.M."/>
            <person name="Andrzejewski T.M."/>
            <person name="Davidsen T.M."/>
            <person name="Wayne K.J."/>
            <person name="Tettelin H."/>
            <person name="Glass J.I."/>
            <person name="Rusch D."/>
            <person name="Podicherti R."/>
            <person name="Tsui H.-C.T."/>
            <person name="Winkler M.E."/>
        </authorList>
    </citation>
    <scope>NUCLEOTIDE SEQUENCE</scope>
</reference>
<dbReference type="InterPro" id="IPR036237">
    <property type="entry name" value="Xyl_isomerase-like_sf"/>
</dbReference>
<evidence type="ECO:0000313" key="2">
    <source>
        <dbReference type="EMBL" id="SVC43998.1"/>
    </source>
</evidence>
<organism evidence="2">
    <name type="scientific">marine metagenome</name>
    <dbReference type="NCBI Taxonomy" id="408172"/>
    <lineage>
        <taxon>unclassified sequences</taxon>
        <taxon>metagenomes</taxon>
        <taxon>ecological metagenomes</taxon>
    </lineage>
</organism>
<feature type="region of interest" description="Disordered" evidence="1">
    <location>
        <begin position="71"/>
        <end position="91"/>
    </location>
</feature>